<reference evidence="8" key="1">
    <citation type="submission" date="2018-06" db="EMBL/GenBank/DDBJ databases">
        <authorList>
            <person name="Lum Nde A."/>
            <person name="Hugo C."/>
        </authorList>
    </citation>
    <scope>NUCLEOTIDE SEQUENCE [LARGE SCALE GENOMIC DNA]</scope>
    <source>
        <strain evidence="8">1_F178</strain>
    </source>
</reference>
<feature type="transmembrane region" description="Helical" evidence="5">
    <location>
        <begin position="48"/>
        <end position="66"/>
    </location>
</feature>
<evidence type="ECO:0000256" key="5">
    <source>
        <dbReference type="SAM" id="Phobius"/>
    </source>
</evidence>
<dbReference type="InterPro" id="IPR009908">
    <property type="entry name" value="Methylamine_util_MauE"/>
</dbReference>
<sequence length="149" mass="17119">MRIKNIISEIVVFILILTWVYTFASKVFDFETFGRQIRGAYLLSSGGNLLPYILQLVHAGIILMLLNKSWRRLGLITSMVVLVLYTGYLIYVLKFAPSIPCSCIALFNWMNWNDQLYFNLIILAINIIGLVMFSLKHPPHSTHIRPLSN</sequence>
<keyword evidence="3 5" id="KW-1133">Transmembrane helix</keyword>
<dbReference type="EMBL" id="QNVT01000012">
    <property type="protein sequence ID" value="REC61808.1"/>
    <property type="molecule type" value="Genomic_DNA"/>
</dbReference>
<gene>
    <name evidence="7" type="ORF">DRF65_13805</name>
</gene>
<keyword evidence="4 5" id="KW-0472">Membrane</keyword>
<dbReference type="GO" id="GO:0030416">
    <property type="term" value="P:methylamine metabolic process"/>
    <property type="evidence" value="ECO:0007669"/>
    <property type="project" value="InterPro"/>
</dbReference>
<evidence type="ECO:0000313" key="7">
    <source>
        <dbReference type="EMBL" id="REC61808.1"/>
    </source>
</evidence>
<dbReference type="RefSeq" id="WP_115971346.1">
    <property type="nucleotide sequence ID" value="NZ_QNVT01000012.1"/>
</dbReference>
<accession>A0A3D9C7X7</accession>
<dbReference type="GO" id="GO:0016020">
    <property type="term" value="C:membrane"/>
    <property type="evidence" value="ECO:0007669"/>
    <property type="project" value="UniProtKB-SubCell"/>
</dbReference>
<feature type="domain" description="Methylamine utilisation protein MauE" evidence="6">
    <location>
        <begin position="5"/>
        <end position="131"/>
    </location>
</feature>
<comment type="caution">
    <text evidence="7">The sequence shown here is derived from an EMBL/GenBank/DDBJ whole genome shotgun (WGS) entry which is preliminary data.</text>
</comment>
<feature type="transmembrane region" description="Helical" evidence="5">
    <location>
        <begin position="116"/>
        <end position="135"/>
    </location>
</feature>
<evidence type="ECO:0000256" key="2">
    <source>
        <dbReference type="ARBA" id="ARBA00022692"/>
    </source>
</evidence>
<evidence type="ECO:0000313" key="8">
    <source>
        <dbReference type="Proteomes" id="UP000256686"/>
    </source>
</evidence>
<feature type="transmembrane region" description="Helical" evidence="5">
    <location>
        <begin position="73"/>
        <end position="96"/>
    </location>
</feature>
<protein>
    <recommendedName>
        <fullName evidence="6">Methylamine utilisation protein MauE domain-containing protein</fullName>
    </recommendedName>
</protein>
<keyword evidence="2 5" id="KW-0812">Transmembrane</keyword>
<evidence type="ECO:0000256" key="1">
    <source>
        <dbReference type="ARBA" id="ARBA00004141"/>
    </source>
</evidence>
<dbReference type="AlphaFoldDB" id="A0A3D9C7X7"/>
<dbReference type="Proteomes" id="UP000256686">
    <property type="component" value="Unassembled WGS sequence"/>
</dbReference>
<dbReference type="Pfam" id="PF07291">
    <property type="entry name" value="MauE"/>
    <property type="match status" value="1"/>
</dbReference>
<evidence type="ECO:0000256" key="4">
    <source>
        <dbReference type="ARBA" id="ARBA00023136"/>
    </source>
</evidence>
<organism evidence="7 8">
    <name type="scientific">Chryseobacterium pennae</name>
    <dbReference type="NCBI Taxonomy" id="2258962"/>
    <lineage>
        <taxon>Bacteria</taxon>
        <taxon>Pseudomonadati</taxon>
        <taxon>Bacteroidota</taxon>
        <taxon>Flavobacteriia</taxon>
        <taxon>Flavobacteriales</taxon>
        <taxon>Weeksellaceae</taxon>
        <taxon>Chryseobacterium group</taxon>
        <taxon>Chryseobacterium</taxon>
    </lineage>
</organism>
<comment type="subcellular location">
    <subcellularLocation>
        <location evidence="1">Membrane</location>
        <topology evidence="1">Multi-pass membrane protein</topology>
    </subcellularLocation>
</comment>
<name>A0A3D9C7X7_9FLAO</name>
<keyword evidence="8" id="KW-1185">Reference proteome</keyword>
<evidence type="ECO:0000259" key="6">
    <source>
        <dbReference type="Pfam" id="PF07291"/>
    </source>
</evidence>
<proteinExistence type="predicted"/>
<evidence type="ECO:0000256" key="3">
    <source>
        <dbReference type="ARBA" id="ARBA00022989"/>
    </source>
</evidence>